<gene>
    <name evidence="2" type="ORF">B0T21DRAFT_371181</name>
</gene>
<dbReference type="EMBL" id="JAUKTV010000010">
    <property type="protein sequence ID" value="KAK0726206.1"/>
    <property type="molecule type" value="Genomic_DNA"/>
</dbReference>
<dbReference type="AlphaFoldDB" id="A0AA40B1Z4"/>
<accession>A0AA40B1Z4</accession>
<evidence type="ECO:0000313" key="2">
    <source>
        <dbReference type="EMBL" id="KAK0726206.1"/>
    </source>
</evidence>
<organism evidence="2 3">
    <name type="scientific">Apiosordaria backusii</name>
    <dbReference type="NCBI Taxonomy" id="314023"/>
    <lineage>
        <taxon>Eukaryota</taxon>
        <taxon>Fungi</taxon>
        <taxon>Dikarya</taxon>
        <taxon>Ascomycota</taxon>
        <taxon>Pezizomycotina</taxon>
        <taxon>Sordariomycetes</taxon>
        <taxon>Sordariomycetidae</taxon>
        <taxon>Sordariales</taxon>
        <taxon>Lasiosphaeriaceae</taxon>
        <taxon>Apiosordaria</taxon>
    </lineage>
</organism>
<proteinExistence type="predicted"/>
<protein>
    <recommendedName>
        <fullName evidence="4">Secreted protein</fullName>
    </recommendedName>
</protein>
<feature type="chain" id="PRO_5041367350" description="Secreted protein" evidence="1">
    <location>
        <begin position="25"/>
        <end position="153"/>
    </location>
</feature>
<keyword evidence="1" id="KW-0732">Signal</keyword>
<sequence>MVCPFAILPFTLHFVLFVLAPTSCTTPSRHIAACHGCVLPRHLPGRELPAPPSWKLTRPSFRTPVPTPCLGNHLPLWLPGVLQLYAHGSVVDMEQFRTDQLDVALQMRVVGSVMTAKDHVFYRAVLRAGQRHSTTACCATSRKHINPTRDVLS</sequence>
<keyword evidence="3" id="KW-1185">Reference proteome</keyword>
<evidence type="ECO:0000313" key="3">
    <source>
        <dbReference type="Proteomes" id="UP001172159"/>
    </source>
</evidence>
<reference evidence="2" key="1">
    <citation type="submission" date="2023-06" db="EMBL/GenBank/DDBJ databases">
        <title>Genome-scale phylogeny and comparative genomics of the fungal order Sordariales.</title>
        <authorList>
            <consortium name="Lawrence Berkeley National Laboratory"/>
            <person name="Hensen N."/>
            <person name="Bonometti L."/>
            <person name="Westerberg I."/>
            <person name="Brannstrom I.O."/>
            <person name="Guillou S."/>
            <person name="Cros-Aarteil S."/>
            <person name="Calhoun S."/>
            <person name="Haridas S."/>
            <person name="Kuo A."/>
            <person name="Mondo S."/>
            <person name="Pangilinan J."/>
            <person name="Riley R."/>
            <person name="Labutti K."/>
            <person name="Andreopoulos B."/>
            <person name="Lipzen A."/>
            <person name="Chen C."/>
            <person name="Yanf M."/>
            <person name="Daum C."/>
            <person name="Ng V."/>
            <person name="Clum A."/>
            <person name="Steindorff A."/>
            <person name="Ohm R."/>
            <person name="Martin F."/>
            <person name="Silar P."/>
            <person name="Natvig D."/>
            <person name="Lalanne C."/>
            <person name="Gautier V."/>
            <person name="Ament-Velasquez S.L."/>
            <person name="Kruys A."/>
            <person name="Hutchinson M.I."/>
            <person name="Powell A.J."/>
            <person name="Barry K."/>
            <person name="Miller A.N."/>
            <person name="Grigoriev I.V."/>
            <person name="Debuchy R."/>
            <person name="Gladieux P."/>
            <person name="Thoren M.H."/>
            <person name="Johannesson H."/>
        </authorList>
    </citation>
    <scope>NUCLEOTIDE SEQUENCE</scope>
    <source>
        <strain evidence="2">CBS 540.89</strain>
    </source>
</reference>
<evidence type="ECO:0000256" key="1">
    <source>
        <dbReference type="SAM" id="SignalP"/>
    </source>
</evidence>
<name>A0AA40B1Z4_9PEZI</name>
<comment type="caution">
    <text evidence="2">The sequence shown here is derived from an EMBL/GenBank/DDBJ whole genome shotgun (WGS) entry which is preliminary data.</text>
</comment>
<evidence type="ECO:0008006" key="4">
    <source>
        <dbReference type="Google" id="ProtNLM"/>
    </source>
</evidence>
<feature type="signal peptide" evidence="1">
    <location>
        <begin position="1"/>
        <end position="24"/>
    </location>
</feature>
<dbReference type="Proteomes" id="UP001172159">
    <property type="component" value="Unassembled WGS sequence"/>
</dbReference>